<gene>
    <name evidence="8" type="ORF">SAMN04487771_100754</name>
</gene>
<evidence type="ECO:0000256" key="1">
    <source>
        <dbReference type="ARBA" id="ARBA00009369"/>
    </source>
</evidence>
<dbReference type="InterPro" id="IPR042175">
    <property type="entry name" value="Cell/Rod_MreC_2"/>
</dbReference>
<evidence type="ECO:0000256" key="4">
    <source>
        <dbReference type="ARBA" id="ARBA00032089"/>
    </source>
</evidence>
<dbReference type="EMBL" id="FOIL01000007">
    <property type="protein sequence ID" value="SET19020.1"/>
    <property type="molecule type" value="Genomic_DNA"/>
</dbReference>
<dbReference type="OrthoDB" id="9792313at2"/>
<evidence type="ECO:0000256" key="5">
    <source>
        <dbReference type="SAM" id="Coils"/>
    </source>
</evidence>
<evidence type="ECO:0000256" key="6">
    <source>
        <dbReference type="SAM" id="MobiDB-lite"/>
    </source>
</evidence>
<dbReference type="STRING" id="1526.SAMN02910262_00553"/>
<dbReference type="Proteomes" id="UP000199820">
    <property type="component" value="Unassembled WGS sequence"/>
</dbReference>
<keyword evidence="5" id="KW-0175">Coiled coil</keyword>
<dbReference type="PANTHER" id="PTHR34138">
    <property type="entry name" value="CELL SHAPE-DETERMINING PROTEIN MREC"/>
    <property type="match status" value="1"/>
</dbReference>
<accession>A0A1I0CHY7</accession>
<dbReference type="Pfam" id="PF04085">
    <property type="entry name" value="MreC"/>
    <property type="match status" value="1"/>
</dbReference>
<organism evidence="8 9">
    <name type="scientific">[Clostridium] aminophilum</name>
    <dbReference type="NCBI Taxonomy" id="1526"/>
    <lineage>
        <taxon>Bacteria</taxon>
        <taxon>Bacillati</taxon>
        <taxon>Bacillota</taxon>
        <taxon>Clostridia</taxon>
        <taxon>Lachnospirales</taxon>
        <taxon>Lachnospiraceae</taxon>
    </lineage>
</organism>
<dbReference type="InterPro" id="IPR042177">
    <property type="entry name" value="Cell/Rod_1"/>
</dbReference>
<dbReference type="Gene3D" id="2.40.10.350">
    <property type="entry name" value="Rod shape-determining protein MreC, domain 2"/>
    <property type="match status" value="1"/>
</dbReference>
<dbReference type="InterPro" id="IPR007221">
    <property type="entry name" value="MreC"/>
</dbReference>
<comment type="similarity">
    <text evidence="1">Belongs to the MreC family.</text>
</comment>
<feature type="domain" description="Rod shape-determining protein MreC beta-barrel core" evidence="7">
    <location>
        <begin position="118"/>
        <end position="267"/>
    </location>
</feature>
<dbReference type="GO" id="GO:0005886">
    <property type="term" value="C:plasma membrane"/>
    <property type="evidence" value="ECO:0007669"/>
    <property type="project" value="TreeGrafter"/>
</dbReference>
<feature type="compositionally biased region" description="Acidic residues" evidence="6">
    <location>
        <begin position="330"/>
        <end position="339"/>
    </location>
</feature>
<reference evidence="9" key="1">
    <citation type="submission" date="2016-10" db="EMBL/GenBank/DDBJ databases">
        <authorList>
            <person name="Varghese N."/>
            <person name="Submissions S."/>
        </authorList>
    </citation>
    <scope>NUCLEOTIDE SEQUENCE [LARGE SCALE GENOMIC DNA]</scope>
    <source>
        <strain evidence="9">KH1P1</strain>
    </source>
</reference>
<keyword evidence="9" id="KW-1185">Reference proteome</keyword>
<dbReference type="GO" id="GO:0008360">
    <property type="term" value="P:regulation of cell shape"/>
    <property type="evidence" value="ECO:0007669"/>
    <property type="project" value="UniProtKB-KW"/>
</dbReference>
<evidence type="ECO:0000256" key="2">
    <source>
        <dbReference type="ARBA" id="ARBA00013855"/>
    </source>
</evidence>
<dbReference type="InterPro" id="IPR055342">
    <property type="entry name" value="MreC_beta-barrel_core"/>
</dbReference>
<evidence type="ECO:0000259" key="7">
    <source>
        <dbReference type="Pfam" id="PF04085"/>
    </source>
</evidence>
<dbReference type="Gene3D" id="2.40.10.340">
    <property type="entry name" value="Rod shape-determining protein MreC, domain 1"/>
    <property type="match status" value="1"/>
</dbReference>
<feature type="compositionally biased region" description="Basic and acidic residues" evidence="6">
    <location>
        <begin position="309"/>
        <end position="319"/>
    </location>
</feature>
<name>A0A1I0CHY7_9FIRM</name>
<dbReference type="NCBIfam" id="TIGR00219">
    <property type="entry name" value="mreC"/>
    <property type="match status" value="1"/>
</dbReference>
<keyword evidence="3" id="KW-0133">Cell shape</keyword>
<proteinExistence type="inferred from homology"/>
<dbReference type="AlphaFoldDB" id="A0A1I0CHY7"/>
<feature type="region of interest" description="Disordered" evidence="6">
    <location>
        <begin position="272"/>
        <end position="339"/>
    </location>
</feature>
<dbReference type="eggNOG" id="COG1792">
    <property type="taxonomic scope" value="Bacteria"/>
</dbReference>
<evidence type="ECO:0000313" key="8">
    <source>
        <dbReference type="EMBL" id="SET19020.1"/>
    </source>
</evidence>
<evidence type="ECO:0000256" key="3">
    <source>
        <dbReference type="ARBA" id="ARBA00022960"/>
    </source>
</evidence>
<feature type="compositionally biased region" description="Basic and acidic residues" evidence="6">
    <location>
        <begin position="281"/>
        <end position="293"/>
    </location>
</feature>
<dbReference type="PANTHER" id="PTHR34138:SF1">
    <property type="entry name" value="CELL SHAPE-DETERMINING PROTEIN MREC"/>
    <property type="match status" value="1"/>
</dbReference>
<sequence length="339" mass="37029">MKNDRYIIAGISALCLLLIIVTSVNSSFLMPLRSGAGFFLVPMEKGVNAVGSGLFGNIQAYSDLRDAQEENARLNERVANLTEENNRLSSETYELERLRELYKLDQEYMNYPKVAARVIAKDSGNWFQVFRIDKGASDGIRADMNVIANGGLIGIVTDVGQNYATVRAIIDDDSNVSAMSQRTGETCNVSGSMELFEDGRLGLDHVRKDADIAEGDRIVTSNISDVYLPGLFIGYASALSTDSNNVTKSGTVIPVGQFDNIREVLIITKLKGEEMQNQDDSDTKRSASEHNDVPQEETQAETEPVIDPIAERKTEKASETSEESSSSGETVEEETGSNG</sequence>
<evidence type="ECO:0000313" key="9">
    <source>
        <dbReference type="Proteomes" id="UP000199820"/>
    </source>
</evidence>
<feature type="coiled-coil region" evidence="5">
    <location>
        <begin position="57"/>
        <end position="101"/>
    </location>
</feature>
<protein>
    <recommendedName>
        <fullName evidence="2">Cell shape-determining protein MreC</fullName>
    </recommendedName>
    <alternativeName>
        <fullName evidence="4">Cell shape protein MreC</fullName>
    </alternativeName>
</protein>